<feature type="domain" description="Lysozyme inhibitor LprI-like N-terminal" evidence="2">
    <location>
        <begin position="39"/>
        <end position="129"/>
    </location>
</feature>
<dbReference type="EMBL" id="JACAQA010000015">
    <property type="protein sequence ID" value="NWB86888.1"/>
    <property type="molecule type" value="Genomic_DNA"/>
</dbReference>
<gene>
    <name evidence="3" type="ORF">HX830_18585</name>
</gene>
<evidence type="ECO:0000313" key="3">
    <source>
        <dbReference type="EMBL" id="NWB86888.1"/>
    </source>
</evidence>
<feature type="signal peptide" evidence="1">
    <location>
        <begin position="1"/>
        <end position="26"/>
    </location>
</feature>
<evidence type="ECO:0000256" key="1">
    <source>
        <dbReference type="SAM" id="SignalP"/>
    </source>
</evidence>
<name>A0A7Y7WSQ5_9PSED</name>
<comment type="caution">
    <text evidence="3">The sequence shown here is derived from an EMBL/GenBank/DDBJ whole genome shotgun (WGS) entry which is preliminary data.</text>
</comment>
<dbReference type="RefSeq" id="WP_177101774.1">
    <property type="nucleotide sequence ID" value="NZ_JACAQA010000015.1"/>
</dbReference>
<evidence type="ECO:0000259" key="2">
    <source>
        <dbReference type="Pfam" id="PF07007"/>
    </source>
</evidence>
<keyword evidence="1" id="KW-0732">Signal</keyword>
<dbReference type="AlphaFoldDB" id="A0A7Y7WSQ5"/>
<dbReference type="Proteomes" id="UP000522864">
    <property type="component" value="Unassembled WGS sequence"/>
</dbReference>
<dbReference type="InterPro" id="IPR009739">
    <property type="entry name" value="LprI-like_N"/>
</dbReference>
<accession>A0A7Y7WSQ5</accession>
<organism evidence="3 4">
    <name type="scientific">Pseudomonas gingeri</name>
    <dbReference type="NCBI Taxonomy" id="117681"/>
    <lineage>
        <taxon>Bacteria</taxon>
        <taxon>Pseudomonadati</taxon>
        <taxon>Pseudomonadota</taxon>
        <taxon>Gammaproteobacteria</taxon>
        <taxon>Pseudomonadales</taxon>
        <taxon>Pseudomonadaceae</taxon>
        <taxon>Pseudomonas</taxon>
    </lineage>
</organism>
<proteinExistence type="predicted"/>
<dbReference type="Gene3D" id="1.20.1270.180">
    <property type="match status" value="1"/>
</dbReference>
<evidence type="ECO:0000313" key="4">
    <source>
        <dbReference type="Proteomes" id="UP000522864"/>
    </source>
</evidence>
<dbReference type="Pfam" id="PF07007">
    <property type="entry name" value="LprI"/>
    <property type="match status" value="1"/>
</dbReference>
<feature type="chain" id="PRO_5030982849" evidence="1">
    <location>
        <begin position="27"/>
        <end position="143"/>
    </location>
</feature>
<reference evidence="3 4" key="1">
    <citation type="submission" date="2020-04" db="EMBL/GenBank/DDBJ databases">
        <title>Molecular characterization of pseudomonads from Agaricus bisporus reveal novel blotch 2 pathogens in Western Europe.</title>
        <authorList>
            <person name="Taparia T."/>
            <person name="Krijger M."/>
            <person name="Haynes E."/>
            <person name="Elpinstone J.G."/>
            <person name="Noble R."/>
            <person name="Van Der Wolf J."/>
        </authorList>
    </citation>
    <scope>NUCLEOTIDE SEQUENCE [LARGE SCALE GENOMIC DNA]</scope>
    <source>
        <strain evidence="3 4">G9001</strain>
    </source>
</reference>
<sequence>MVVSTICKKVLVFVLLGLGGCMSAFADNSPCTMPNGSLSSTQCKKEKLEALEKELDAGYQEALEKLPRSSKWDTRETKGQLERAQRAWRVYRDENCGYVGGLQGGSSRWVTTFADDCAIEETERRIDFLNLYLEAVDGVPKIY</sequence>
<protein>
    <submittedName>
        <fullName evidence="3">DUF1311 domain-containing protein</fullName>
    </submittedName>
</protein>